<dbReference type="EMBL" id="DF237088">
    <property type="protein sequence ID" value="GAQ83186.1"/>
    <property type="molecule type" value="Genomic_DNA"/>
</dbReference>
<organism evidence="6 7">
    <name type="scientific">Klebsormidium nitens</name>
    <name type="common">Green alga</name>
    <name type="synonym">Ulothrix nitens</name>
    <dbReference type="NCBI Taxonomy" id="105231"/>
    <lineage>
        <taxon>Eukaryota</taxon>
        <taxon>Viridiplantae</taxon>
        <taxon>Streptophyta</taxon>
        <taxon>Klebsormidiophyceae</taxon>
        <taxon>Klebsormidiales</taxon>
        <taxon>Klebsormidiaceae</taxon>
        <taxon>Klebsormidium</taxon>
    </lineage>
</organism>
<dbReference type="GO" id="GO:0001669">
    <property type="term" value="C:acrosomal vesicle"/>
    <property type="evidence" value="ECO:0007669"/>
    <property type="project" value="UniProtKB-SubCell"/>
</dbReference>
<name>A0A1Y1I372_KLENI</name>
<dbReference type="AlphaFoldDB" id="A0A1Y1I372"/>
<protein>
    <recommendedName>
        <fullName evidence="4">MORN repeat-containing protein 3</fullName>
    </recommendedName>
</protein>
<dbReference type="InterPro" id="IPR003409">
    <property type="entry name" value="MORN"/>
</dbReference>
<dbReference type="SMART" id="SM00698">
    <property type="entry name" value="MORN"/>
    <property type="match status" value="6"/>
</dbReference>
<dbReference type="PANTHER" id="PTHR46511:SF1">
    <property type="entry name" value="MORN REPEAT-CONTAINING PROTEIN 3"/>
    <property type="match status" value="1"/>
</dbReference>
<proteinExistence type="predicted"/>
<keyword evidence="3" id="KW-0968">Cytoplasmic vesicle</keyword>
<evidence type="ECO:0000256" key="1">
    <source>
        <dbReference type="ARBA" id="ARBA00004218"/>
    </source>
</evidence>
<comment type="subcellular location">
    <subcellularLocation>
        <location evidence="1">Cytoplasmic vesicle</location>
        <location evidence="1">Secretory vesicle</location>
        <location evidence="1">Acrosome</location>
    </subcellularLocation>
</comment>
<dbReference type="Pfam" id="PF02493">
    <property type="entry name" value="MORN"/>
    <property type="match status" value="6"/>
</dbReference>
<gene>
    <name evidence="6" type="ORF">KFL_001390040</name>
</gene>
<sequence length="248" mass="27542">MGIPNDGPTVMSLGDGATEQLWKTRDRLAQKAGQRSNVYFVTGEVYKGHWKDNKKDGKGTLMYRNGDKYEGEWRAGKRDGQGTMWVNVGNGRYTVEYSGGWQEGKTHGFGILYNEYGEKYEGYFENGKRHGKGRQTYGGRPIDGFGGDVYDGEWAAGMREGYGVLQMTNGDRYEGQWAQDLKNGAGTYYYAQKGKKYEGVWKDDIARCGSYSAYNSGVGEALPLPVLQMAQPEEVLAARKAEVTSASC</sequence>
<dbReference type="PANTHER" id="PTHR46511">
    <property type="entry name" value="MORN REPEAT-CONTAINING PROTEIN 3"/>
    <property type="match status" value="1"/>
</dbReference>
<keyword evidence="2" id="KW-0677">Repeat</keyword>
<dbReference type="STRING" id="105231.A0A1Y1I372"/>
<evidence type="ECO:0000256" key="3">
    <source>
        <dbReference type="ARBA" id="ARBA00023329"/>
    </source>
</evidence>
<evidence type="ECO:0000256" key="5">
    <source>
        <dbReference type="ARBA" id="ARBA00045851"/>
    </source>
</evidence>
<reference evidence="6 7" key="1">
    <citation type="journal article" date="2014" name="Nat. Commun.">
        <title>Klebsormidium flaccidum genome reveals primary factors for plant terrestrial adaptation.</title>
        <authorList>
            <person name="Hori K."/>
            <person name="Maruyama F."/>
            <person name="Fujisawa T."/>
            <person name="Togashi T."/>
            <person name="Yamamoto N."/>
            <person name="Seo M."/>
            <person name="Sato S."/>
            <person name="Yamada T."/>
            <person name="Mori H."/>
            <person name="Tajima N."/>
            <person name="Moriyama T."/>
            <person name="Ikeuchi M."/>
            <person name="Watanabe M."/>
            <person name="Wada H."/>
            <person name="Kobayashi K."/>
            <person name="Saito M."/>
            <person name="Masuda T."/>
            <person name="Sasaki-Sekimoto Y."/>
            <person name="Mashiguchi K."/>
            <person name="Awai K."/>
            <person name="Shimojima M."/>
            <person name="Masuda S."/>
            <person name="Iwai M."/>
            <person name="Nobusawa T."/>
            <person name="Narise T."/>
            <person name="Kondo S."/>
            <person name="Saito H."/>
            <person name="Sato R."/>
            <person name="Murakawa M."/>
            <person name="Ihara Y."/>
            <person name="Oshima-Yamada Y."/>
            <person name="Ohtaka K."/>
            <person name="Satoh M."/>
            <person name="Sonobe K."/>
            <person name="Ishii M."/>
            <person name="Ohtani R."/>
            <person name="Kanamori-Sato M."/>
            <person name="Honoki R."/>
            <person name="Miyazaki D."/>
            <person name="Mochizuki H."/>
            <person name="Umetsu J."/>
            <person name="Higashi K."/>
            <person name="Shibata D."/>
            <person name="Kamiya Y."/>
            <person name="Sato N."/>
            <person name="Nakamura Y."/>
            <person name="Tabata S."/>
            <person name="Ida S."/>
            <person name="Kurokawa K."/>
            <person name="Ohta H."/>
        </authorList>
    </citation>
    <scope>NUCLEOTIDE SEQUENCE [LARGE SCALE GENOMIC DNA]</scope>
    <source>
        <strain evidence="6 7">NIES-2285</strain>
    </source>
</reference>
<dbReference type="OMA" id="CGIMIDF"/>
<evidence type="ECO:0000256" key="4">
    <source>
        <dbReference type="ARBA" id="ARBA00039854"/>
    </source>
</evidence>
<dbReference type="Gene3D" id="2.20.110.10">
    <property type="entry name" value="Histone H3 K4-specific methyltransferase SET7/9 N-terminal domain"/>
    <property type="match status" value="3"/>
</dbReference>
<dbReference type="SUPFAM" id="SSF82185">
    <property type="entry name" value="Histone H3 K4-specific methyltransferase SET7/9 N-terminal domain"/>
    <property type="match status" value="3"/>
</dbReference>
<evidence type="ECO:0000256" key="2">
    <source>
        <dbReference type="ARBA" id="ARBA00022737"/>
    </source>
</evidence>
<keyword evidence="7" id="KW-1185">Reference proteome</keyword>
<dbReference type="Proteomes" id="UP000054558">
    <property type="component" value="Unassembled WGS sequence"/>
</dbReference>
<dbReference type="OrthoDB" id="270720at2759"/>
<comment type="function">
    <text evidence="5">Assembles a suppression complex (suppresome) by tethering SIRT1 and MDM2 to regulate composite modifications of p53/TP53. Confers both deacetylation-mediated functional inactivation, by SIRT1, and ubiquitination-dependent degradation, by MDM2, of p53/TP53, promoting a proliferative and cell survival behaviors. May play a role in the regulation of spermatogenesis.</text>
</comment>
<accession>A0A1Y1I372</accession>
<evidence type="ECO:0000313" key="6">
    <source>
        <dbReference type="EMBL" id="GAQ83186.1"/>
    </source>
</evidence>
<dbReference type="InterPro" id="IPR052472">
    <property type="entry name" value="MORN3"/>
</dbReference>
<evidence type="ECO:0000313" key="7">
    <source>
        <dbReference type="Proteomes" id="UP000054558"/>
    </source>
</evidence>
<dbReference type="GO" id="GO:0016020">
    <property type="term" value="C:membrane"/>
    <property type="evidence" value="ECO:0007669"/>
    <property type="project" value="UniProtKB-ARBA"/>
</dbReference>